<reference evidence="2" key="1">
    <citation type="submission" date="2015-01" db="EMBL/GenBank/DDBJ databases">
        <title>Transcriptome Assembly of Fopius arisanus.</title>
        <authorList>
            <person name="Geib S."/>
        </authorList>
    </citation>
    <scope>NUCLEOTIDE SEQUENCE</scope>
</reference>
<organism evidence="2">
    <name type="scientific">Fopius arisanus</name>
    <dbReference type="NCBI Taxonomy" id="64838"/>
    <lineage>
        <taxon>Eukaryota</taxon>
        <taxon>Metazoa</taxon>
        <taxon>Ecdysozoa</taxon>
        <taxon>Arthropoda</taxon>
        <taxon>Hexapoda</taxon>
        <taxon>Insecta</taxon>
        <taxon>Pterygota</taxon>
        <taxon>Neoptera</taxon>
        <taxon>Endopterygota</taxon>
        <taxon>Hymenoptera</taxon>
        <taxon>Apocrita</taxon>
        <taxon>Ichneumonoidea</taxon>
        <taxon>Braconidae</taxon>
        <taxon>Opiinae</taxon>
        <taxon>Fopius</taxon>
    </lineage>
</organism>
<dbReference type="InterPro" id="IPR018289">
    <property type="entry name" value="MULE_transposase_dom"/>
</dbReference>
<dbReference type="AlphaFoldDB" id="A0A0C9QTG0"/>
<proteinExistence type="predicted"/>
<gene>
    <name evidence="2" type="primary">RNF26</name>
    <name evidence="2" type="ORF">g.28667</name>
</gene>
<feature type="domain" description="MULE transposase" evidence="1">
    <location>
        <begin position="187"/>
        <end position="282"/>
    </location>
</feature>
<dbReference type="EMBL" id="GBYB01006999">
    <property type="protein sequence ID" value="JAG76766.1"/>
    <property type="molecule type" value="Transcribed_RNA"/>
</dbReference>
<dbReference type="Pfam" id="PF10551">
    <property type="entry name" value="MULE"/>
    <property type="match status" value="1"/>
</dbReference>
<name>A0A0C9QTG0_9HYME</name>
<sequence length="589" mass="68217">MSASERRKGNNSIEIVNNYRFQIKSRRNEKRYVKCCGYNNITCHVTGYILEDGSCHFRGVHQHPTIEHEIALEVFKDKLWLEVMTNESDGLRAMYDKCARESPGIASEITFTSIERSMARWRLQFRPQIPATLFQYGEILNSERWEKFRDYPGGRLTVRTIEVNATTTVCVFGDPIFLTSVPARVELYIDATFKVCPKNPKVAQFFTIMAQVDDAAVPIAWAHMSNKTAEAYRVILAHFRQELAPHIQPTVVHLDFERSEEIAVRQVYPETTLLHCFFHYVQAMFRQLKTKLGDVGMNRMQNWPLAQGVFRKLLALALLPAESILPSYEWLIENTPNDIREFYAEFFHYYQTWWLTRVRPERYSVYGHNTRTNNAIEAYHRVLHCDCGDHPGIWKFTAKIRDLQAKASIELNSLNRGNAIRRASGQRYVDYDLVLKHASKLYTEGRLSLPRFLACANHFLLAFHNRINITTIDQVNQFRTYPAHNIAVQPSPIGIQQLILQNDEAEELWIPILRDFAQYEDNIVILEDLNHSKCLRCHNSILNFISLPCEHWFACEACTELEVRRARPPGLFCVACGSPCAAFKIFPVS</sequence>
<dbReference type="PANTHER" id="PTHR47160:SF10">
    <property type="entry name" value="MULE TRANSPOSASE DOMAIN-CONTAINING PROTEIN"/>
    <property type="match status" value="1"/>
</dbReference>
<evidence type="ECO:0000259" key="1">
    <source>
        <dbReference type="Pfam" id="PF10551"/>
    </source>
</evidence>
<evidence type="ECO:0000313" key="2">
    <source>
        <dbReference type="EMBL" id="JAG76766.1"/>
    </source>
</evidence>
<dbReference type="PANTHER" id="PTHR47160">
    <property type="entry name" value="PUTATIVE-RELATED"/>
    <property type="match status" value="1"/>
</dbReference>
<accession>A0A0C9QTG0</accession>
<protein>
    <submittedName>
        <fullName evidence="2">RNF26 protein</fullName>
    </submittedName>
</protein>